<comment type="caution">
    <text evidence="2">The sequence shown here is derived from an EMBL/GenBank/DDBJ whole genome shotgun (WGS) entry which is preliminary data.</text>
</comment>
<name>A0A843U1I2_COLES</name>
<dbReference type="Proteomes" id="UP000652761">
    <property type="component" value="Unassembled WGS sequence"/>
</dbReference>
<accession>A0A843U1I2</accession>
<keyword evidence="1" id="KW-0812">Transmembrane</keyword>
<keyword evidence="3" id="KW-1185">Reference proteome</keyword>
<evidence type="ECO:0000313" key="3">
    <source>
        <dbReference type="Proteomes" id="UP000652761"/>
    </source>
</evidence>
<keyword evidence="1" id="KW-1133">Transmembrane helix</keyword>
<organism evidence="2 3">
    <name type="scientific">Colocasia esculenta</name>
    <name type="common">Wild taro</name>
    <name type="synonym">Arum esculentum</name>
    <dbReference type="NCBI Taxonomy" id="4460"/>
    <lineage>
        <taxon>Eukaryota</taxon>
        <taxon>Viridiplantae</taxon>
        <taxon>Streptophyta</taxon>
        <taxon>Embryophyta</taxon>
        <taxon>Tracheophyta</taxon>
        <taxon>Spermatophyta</taxon>
        <taxon>Magnoliopsida</taxon>
        <taxon>Liliopsida</taxon>
        <taxon>Araceae</taxon>
        <taxon>Aroideae</taxon>
        <taxon>Colocasieae</taxon>
        <taxon>Colocasia</taxon>
    </lineage>
</organism>
<sequence>MVLLTWLLGVSRGDTWLFLPDLVEVWDIGCLCRVVFGLTLFCFHFVGVPAALDGTDSLSQEFIAGRLWWRLVRRALPALSVGGGATFGGPSRGSERSGRYSGIRAQGSNEICNELITMAVPKKGECLLLLLGAHAARVVAVFARAAVGFVLGMRIRVGPTCGVAFTGAGLWPAEPIEVVNSSEVLLEFFSIGSGGSEVSVVGLVTVALPSRLRCITWLPCVLVVLVRFALKTNDALVVLVEDLPEPVVLLPLAAVFSLLAVCFGHLFGLRSCDVFPERLLALLVEVLPKAALVGSLASILTPYGCLASVVGVALAVPPVGVLALRCCFPLSREEEACCVPSSSSFRGLLGVVVLAWQLVSCFALWRPLWRRSLPLCCLEVELVAPLVHVFSLWCDRAVSPVFSVRRHQVFFCLACLCQGRKQLEATGSRPGRVELLGGGGKLCRPRSGAEARAAGVMLEPGQLARWSCEGNWVRAVEVGRWAIWVCGCGGAAGARGPQRLKAGACRAAA</sequence>
<gene>
    <name evidence="2" type="ORF">Taro_008325</name>
</gene>
<reference evidence="2" key="1">
    <citation type="submission" date="2017-07" db="EMBL/GenBank/DDBJ databases">
        <title>Taro Niue Genome Assembly and Annotation.</title>
        <authorList>
            <person name="Atibalentja N."/>
            <person name="Keating K."/>
            <person name="Fields C.J."/>
        </authorList>
    </citation>
    <scope>NUCLEOTIDE SEQUENCE</scope>
    <source>
        <strain evidence="2">Niue_2</strain>
        <tissue evidence="2">Leaf</tissue>
    </source>
</reference>
<keyword evidence="1" id="KW-0472">Membrane</keyword>
<dbReference type="AlphaFoldDB" id="A0A843U1I2"/>
<evidence type="ECO:0000256" key="1">
    <source>
        <dbReference type="SAM" id="Phobius"/>
    </source>
</evidence>
<feature type="transmembrane region" description="Helical" evidence="1">
    <location>
        <begin position="348"/>
        <end position="369"/>
    </location>
</feature>
<proteinExistence type="predicted"/>
<protein>
    <submittedName>
        <fullName evidence="2">Uncharacterized protein</fullName>
    </submittedName>
</protein>
<dbReference type="EMBL" id="NMUH01000272">
    <property type="protein sequence ID" value="MQL75937.1"/>
    <property type="molecule type" value="Genomic_DNA"/>
</dbReference>
<evidence type="ECO:0000313" key="2">
    <source>
        <dbReference type="EMBL" id="MQL75937.1"/>
    </source>
</evidence>
<feature type="transmembrane region" description="Helical" evidence="1">
    <location>
        <begin position="250"/>
        <end position="267"/>
    </location>
</feature>